<accession>A0A8E6B3X1</accession>
<dbReference type="RefSeq" id="WP_213494754.1">
    <property type="nucleotide sequence ID" value="NZ_CP074694.1"/>
</dbReference>
<sequence>MGLAPTLGDDLSSPLIVIGASARAAAQSARRVGREVFAIDLFGDTDLQRIATTRVLSFEEYPNGFLDALNSFPKAPLIYTGGLENHPDVVDRLALQRPLYGNAGESLRIVRDPFFLSRILRKYNLPALELAETAQPGKRNWLKKPKGKSAGMGIHQVAGTEIAAHPDYYFQEFCPGEPHSAIFLAHPRETRLLALNRQLIGTSWLGASGFLYAGNIGPLPVNEELKRQLQAMGDAVAHECGLRGLFGIDFLLHQEQAYLVEVNPRYTAAVELYERVTDYPLLRDHLACFEKGQISAELANGKMVEGKAILYARVDFPFPHGRELDASWADLPRAGQPQKAGWPVCMRFASGADAAEVLKKLQQRAEETYRLFR</sequence>
<dbReference type="SUPFAM" id="SSF56059">
    <property type="entry name" value="Glutathione synthetase ATP-binding domain-like"/>
    <property type="match status" value="1"/>
</dbReference>
<proteinExistence type="predicted"/>
<evidence type="ECO:0000256" key="1">
    <source>
        <dbReference type="PROSITE-ProRule" id="PRU00409"/>
    </source>
</evidence>
<dbReference type="InterPro" id="IPR003806">
    <property type="entry name" value="ATP-grasp_PylC-type"/>
</dbReference>
<dbReference type="Gene3D" id="3.30.470.20">
    <property type="entry name" value="ATP-grasp fold, B domain"/>
    <property type="match status" value="1"/>
</dbReference>
<dbReference type="AlphaFoldDB" id="A0A8E6B3X1"/>
<keyword evidence="4" id="KW-1185">Reference proteome</keyword>
<keyword evidence="1" id="KW-0547">Nucleotide-binding</keyword>
<evidence type="ECO:0000313" key="3">
    <source>
        <dbReference type="EMBL" id="QVL30872.1"/>
    </source>
</evidence>
<evidence type="ECO:0000313" key="4">
    <source>
        <dbReference type="Proteomes" id="UP000676194"/>
    </source>
</evidence>
<feature type="domain" description="ATP-grasp" evidence="2">
    <location>
        <begin position="218"/>
        <end position="290"/>
    </location>
</feature>
<dbReference type="PROSITE" id="PS50975">
    <property type="entry name" value="ATP_GRASP"/>
    <property type="match status" value="1"/>
</dbReference>
<dbReference type="GO" id="GO:0005524">
    <property type="term" value="F:ATP binding"/>
    <property type="evidence" value="ECO:0007669"/>
    <property type="project" value="UniProtKB-UniRule"/>
</dbReference>
<dbReference type="InterPro" id="IPR011761">
    <property type="entry name" value="ATP-grasp"/>
</dbReference>
<organism evidence="3 4">
    <name type="scientific">Telmatocola sphagniphila</name>
    <dbReference type="NCBI Taxonomy" id="1123043"/>
    <lineage>
        <taxon>Bacteria</taxon>
        <taxon>Pseudomonadati</taxon>
        <taxon>Planctomycetota</taxon>
        <taxon>Planctomycetia</taxon>
        <taxon>Gemmatales</taxon>
        <taxon>Gemmataceae</taxon>
    </lineage>
</organism>
<dbReference type="PIRSF" id="PIRSF016817">
    <property type="entry name" value="UCP016817_carboligase"/>
    <property type="match status" value="1"/>
</dbReference>
<dbReference type="KEGG" id="tsph:KIH39_18730"/>
<dbReference type="EMBL" id="CP074694">
    <property type="protein sequence ID" value="QVL30872.1"/>
    <property type="molecule type" value="Genomic_DNA"/>
</dbReference>
<gene>
    <name evidence="3" type="ORF">KIH39_18730</name>
</gene>
<dbReference type="Proteomes" id="UP000676194">
    <property type="component" value="Chromosome"/>
</dbReference>
<keyword evidence="1" id="KW-0067">ATP-binding</keyword>
<evidence type="ECO:0000259" key="2">
    <source>
        <dbReference type="PROSITE" id="PS50975"/>
    </source>
</evidence>
<protein>
    <submittedName>
        <fullName evidence="3">ATP-grasp domain-containing protein</fullName>
    </submittedName>
</protein>
<dbReference type="InterPro" id="IPR016677">
    <property type="entry name" value="UCP016817_carboligase"/>
</dbReference>
<reference evidence="3" key="1">
    <citation type="submission" date="2021-05" db="EMBL/GenBank/DDBJ databases">
        <title>Complete genome sequence of the cellulolytic planctomycete Telmatocola sphagniphila SP2T and characterization of the first cellulase from planctomycetes.</title>
        <authorList>
            <person name="Rakitin A.L."/>
            <person name="Beletsky A.V."/>
            <person name="Naumoff D.G."/>
            <person name="Kulichevskaya I.S."/>
            <person name="Mardanov A.V."/>
            <person name="Ravin N.V."/>
            <person name="Dedysh S.N."/>
        </authorList>
    </citation>
    <scope>NUCLEOTIDE SEQUENCE</scope>
    <source>
        <strain evidence="3">SP2T</strain>
    </source>
</reference>
<dbReference type="GO" id="GO:0046872">
    <property type="term" value="F:metal ion binding"/>
    <property type="evidence" value="ECO:0007669"/>
    <property type="project" value="InterPro"/>
</dbReference>
<name>A0A8E6B3X1_9BACT</name>
<dbReference type="Pfam" id="PF02655">
    <property type="entry name" value="ATP-grasp_3"/>
    <property type="match status" value="1"/>
</dbReference>